<evidence type="ECO:0000256" key="6">
    <source>
        <dbReference type="SAM" id="Phobius"/>
    </source>
</evidence>
<evidence type="ECO:0000313" key="8">
    <source>
        <dbReference type="EMBL" id="TFU22241.1"/>
    </source>
</evidence>
<evidence type="ECO:0000256" key="5">
    <source>
        <dbReference type="ARBA" id="ARBA00023136"/>
    </source>
</evidence>
<proteinExistence type="predicted"/>
<name>A0A4Y9F450_9MICC</name>
<sequence length="157" mass="16945">MLALPRAEKQPRASAPELDAALYLDMAATMLAAGLSIPAVLHQLGQLEEGRYEAELTAVVERLYQGKSWADAWEQPVAPGLLGLYEALGLTLSTGAPSAQLVRVLAQRQRRHRQRAYEKSATRLSVKLVVPLGACSLPSFICLGVVPVLIALFPALF</sequence>
<comment type="caution">
    <text evidence="8">The sequence shown here is derived from an EMBL/GenBank/DDBJ whole genome shotgun (WGS) entry which is preliminary data.</text>
</comment>
<dbReference type="AlphaFoldDB" id="A0A4Y9F450"/>
<feature type="domain" description="Type II secretion system protein GspF" evidence="7">
    <location>
        <begin position="24"/>
        <end position="142"/>
    </location>
</feature>
<evidence type="ECO:0000259" key="7">
    <source>
        <dbReference type="Pfam" id="PF00482"/>
    </source>
</evidence>
<feature type="transmembrane region" description="Helical" evidence="6">
    <location>
        <begin position="126"/>
        <end position="153"/>
    </location>
</feature>
<dbReference type="InterPro" id="IPR018076">
    <property type="entry name" value="T2SS_GspF_dom"/>
</dbReference>
<dbReference type="PANTHER" id="PTHR35007:SF3">
    <property type="entry name" value="POSSIBLE CONSERVED ALANINE RICH MEMBRANE PROTEIN"/>
    <property type="match status" value="1"/>
</dbReference>
<evidence type="ECO:0000256" key="4">
    <source>
        <dbReference type="ARBA" id="ARBA00022989"/>
    </source>
</evidence>
<keyword evidence="5 6" id="KW-0472">Membrane</keyword>
<evidence type="ECO:0000313" key="9">
    <source>
        <dbReference type="Proteomes" id="UP000297951"/>
    </source>
</evidence>
<reference evidence="8 9" key="1">
    <citation type="submission" date="2019-03" db="EMBL/GenBank/DDBJ databases">
        <title>Diversity of the mouse oral microbiome.</title>
        <authorList>
            <person name="Joseph S."/>
            <person name="Aduse-Opoku J."/>
            <person name="Curtis M."/>
            <person name="Wade W."/>
            <person name="Hashim A."/>
        </authorList>
    </citation>
    <scope>NUCLEOTIDE SEQUENCE [LARGE SCALE GENOMIC DNA]</scope>
    <source>
        <strain evidence="9">irhom_31</strain>
    </source>
</reference>
<keyword evidence="2" id="KW-1003">Cell membrane</keyword>
<evidence type="ECO:0000256" key="2">
    <source>
        <dbReference type="ARBA" id="ARBA00022475"/>
    </source>
</evidence>
<dbReference type="PANTHER" id="PTHR35007">
    <property type="entry name" value="INTEGRAL MEMBRANE PROTEIN-RELATED"/>
    <property type="match status" value="1"/>
</dbReference>
<keyword evidence="4 6" id="KW-1133">Transmembrane helix</keyword>
<dbReference type="Proteomes" id="UP000297951">
    <property type="component" value="Unassembled WGS sequence"/>
</dbReference>
<feature type="transmembrane region" description="Helical" evidence="6">
    <location>
        <begin position="87"/>
        <end position="106"/>
    </location>
</feature>
<dbReference type="EMBL" id="SPQC01000020">
    <property type="protein sequence ID" value="TFU22241.1"/>
    <property type="molecule type" value="Genomic_DNA"/>
</dbReference>
<evidence type="ECO:0000256" key="3">
    <source>
        <dbReference type="ARBA" id="ARBA00022692"/>
    </source>
</evidence>
<comment type="subcellular location">
    <subcellularLocation>
        <location evidence="1">Cell membrane</location>
        <topology evidence="1">Multi-pass membrane protein</topology>
    </subcellularLocation>
</comment>
<dbReference type="RefSeq" id="WP_135012675.1">
    <property type="nucleotide sequence ID" value="NZ_JADGLK010000020.1"/>
</dbReference>
<dbReference type="GO" id="GO:0005886">
    <property type="term" value="C:plasma membrane"/>
    <property type="evidence" value="ECO:0007669"/>
    <property type="project" value="UniProtKB-SubCell"/>
</dbReference>
<dbReference type="Pfam" id="PF00482">
    <property type="entry name" value="T2SSF"/>
    <property type="match status" value="1"/>
</dbReference>
<accession>A0A4Y9F450</accession>
<organism evidence="8 9">
    <name type="scientific">Rothia nasimurium</name>
    <dbReference type="NCBI Taxonomy" id="85336"/>
    <lineage>
        <taxon>Bacteria</taxon>
        <taxon>Bacillati</taxon>
        <taxon>Actinomycetota</taxon>
        <taxon>Actinomycetes</taxon>
        <taxon>Micrococcales</taxon>
        <taxon>Micrococcaceae</taxon>
        <taxon>Rothia</taxon>
    </lineage>
</organism>
<protein>
    <submittedName>
        <fullName evidence="8">Type II secretion system F family protein</fullName>
    </submittedName>
</protein>
<keyword evidence="3 6" id="KW-0812">Transmembrane</keyword>
<evidence type="ECO:0000256" key="1">
    <source>
        <dbReference type="ARBA" id="ARBA00004651"/>
    </source>
</evidence>
<gene>
    <name evidence="8" type="ORF">E4U03_06660</name>
</gene>
<feature type="transmembrane region" description="Helical" evidence="6">
    <location>
        <begin position="21"/>
        <end position="41"/>
    </location>
</feature>
<dbReference type="OrthoDB" id="3267562at2"/>